<proteinExistence type="predicted"/>
<gene>
    <name evidence="2" type="ORF">SAM23877_7180</name>
</gene>
<feature type="region of interest" description="Disordered" evidence="1">
    <location>
        <begin position="27"/>
        <end position="50"/>
    </location>
</feature>
<evidence type="ECO:0000313" key="3">
    <source>
        <dbReference type="Proteomes" id="UP000061018"/>
    </source>
</evidence>
<name>A0A0K2B4R9_STRA7</name>
<dbReference type="KEGG" id="samb:SAM23877_7180"/>
<dbReference type="STRING" id="1889.SAM40697_6478"/>
<reference evidence="3" key="1">
    <citation type="journal article" date="2015" name="J. Biotechnol.">
        <title>Complete genome sequence of Streptomyces ambofaciens ATCC 23877, the spiramycin producer.</title>
        <authorList>
            <person name="Thibessard A."/>
            <person name="Haas D."/>
            <person name="Gerbaud C."/>
            <person name="Aigle B."/>
            <person name="Lautru S."/>
            <person name="Pernodet J.L."/>
            <person name="Leblond P."/>
        </authorList>
    </citation>
    <scope>NUCLEOTIDE SEQUENCE [LARGE SCALE GENOMIC DNA]</scope>
    <source>
        <strain evidence="3">ATCC 23877 / 3486 / DSM 40053 / JCM 4204 / NBRC 12836 / NRRL B-2516</strain>
    </source>
</reference>
<evidence type="ECO:0000313" key="2">
    <source>
        <dbReference type="EMBL" id="AKZ60223.1"/>
    </source>
</evidence>
<evidence type="ECO:0000256" key="1">
    <source>
        <dbReference type="SAM" id="MobiDB-lite"/>
    </source>
</evidence>
<organism evidence="2 3">
    <name type="scientific">Streptomyces ambofaciens (strain ATCC 23877 / 3486 / DSM 40053 / JCM 4204 / NBRC 12836 / NRRL B-2516)</name>
    <dbReference type="NCBI Taxonomy" id="278992"/>
    <lineage>
        <taxon>Bacteria</taxon>
        <taxon>Bacillati</taxon>
        <taxon>Actinomycetota</taxon>
        <taxon>Actinomycetes</taxon>
        <taxon>Kitasatosporales</taxon>
        <taxon>Streptomycetaceae</taxon>
        <taxon>Streptomyces</taxon>
    </lineage>
</organism>
<dbReference type="EMBL" id="CP012382">
    <property type="protein sequence ID" value="AKZ60223.1"/>
    <property type="molecule type" value="Genomic_DNA"/>
</dbReference>
<sequence length="50" mass="5408">MWVALLLLGVFTGLLLTASTWVRRLESDGPRRPARHAAARVTATSPHGTP</sequence>
<dbReference type="Proteomes" id="UP000061018">
    <property type="component" value="Chromosome"/>
</dbReference>
<accession>A0A0K2B4R9</accession>
<protein>
    <submittedName>
        <fullName evidence="2">Uncharacterized protein</fullName>
    </submittedName>
</protein>
<dbReference type="AlphaFoldDB" id="A0A0K2B4R9"/>